<sequence>MAERCDECFENLQLDKNSFNLDTLEDELRVDGLCKDLLLRFYEETCAQGIDAAEATTLASAADYFIRDFIVAIKQLNIFSERPGLVRQFAGNWYIVNTLEPSDAEIDRHLQGIRSFYRFLHGHGLISFQYLQTIEKECDDRDFYVGRIDSFWDIQGDGYGEWERQCTLKDQPNSP</sequence>
<dbReference type="OrthoDB" id="5395144at2"/>
<dbReference type="RefSeq" id="WP_012648103.1">
    <property type="nucleotide sequence ID" value="NC_011979.1"/>
</dbReference>
<dbReference type="STRING" id="316067.Geob_3032"/>
<name>B9M3F4_GEODF</name>
<dbReference type="KEGG" id="geo:Geob_3032"/>
<dbReference type="AlphaFoldDB" id="B9M3F4"/>
<proteinExistence type="predicted"/>
<accession>B9M3F4</accession>
<gene>
    <name evidence="1" type="ordered locus">Geob_3032</name>
</gene>
<evidence type="ECO:0000313" key="2">
    <source>
        <dbReference type="Proteomes" id="UP000007721"/>
    </source>
</evidence>
<dbReference type="EMBL" id="CP001390">
    <property type="protein sequence ID" value="ACM21375.1"/>
    <property type="molecule type" value="Genomic_DNA"/>
</dbReference>
<dbReference type="eggNOG" id="ENOG5033554">
    <property type="taxonomic scope" value="Bacteria"/>
</dbReference>
<dbReference type="Proteomes" id="UP000007721">
    <property type="component" value="Chromosome"/>
</dbReference>
<organism evidence="1 2">
    <name type="scientific">Geotalea daltonii (strain DSM 22248 / JCM 15807 / FRC-32)</name>
    <name type="common">Geobacter daltonii</name>
    <dbReference type="NCBI Taxonomy" id="316067"/>
    <lineage>
        <taxon>Bacteria</taxon>
        <taxon>Pseudomonadati</taxon>
        <taxon>Thermodesulfobacteriota</taxon>
        <taxon>Desulfuromonadia</taxon>
        <taxon>Geobacterales</taxon>
        <taxon>Geobacteraceae</taxon>
        <taxon>Geotalea</taxon>
    </lineage>
</organism>
<protein>
    <submittedName>
        <fullName evidence="1">Uncharacterized protein</fullName>
    </submittedName>
</protein>
<reference evidence="1 2" key="1">
    <citation type="submission" date="2009-01" db="EMBL/GenBank/DDBJ databases">
        <title>Complete sequence of Geobacter sp. FRC-32.</title>
        <authorList>
            <consortium name="US DOE Joint Genome Institute"/>
            <person name="Lucas S."/>
            <person name="Copeland A."/>
            <person name="Lapidus A."/>
            <person name="Glavina del Rio T."/>
            <person name="Dalin E."/>
            <person name="Tice H."/>
            <person name="Bruce D."/>
            <person name="Goodwin L."/>
            <person name="Pitluck S."/>
            <person name="Saunders E."/>
            <person name="Brettin T."/>
            <person name="Detter J.C."/>
            <person name="Han C."/>
            <person name="Larimer F."/>
            <person name="Land M."/>
            <person name="Hauser L."/>
            <person name="Kyrpides N."/>
            <person name="Ovchinnikova G."/>
            <person name="Kostka J."/>
            <person name="Richardson P."/>
        </authorList>
    </citation>
    <scope>NUCLEOTIDE SEQUENCE [LARGE SCALE GENOMIC DNA]</scope>
    <source>
        <strain evidence="2">DSM 22248 / JCM 15807 / FRC-32</strain>
    </source>
</reference>
<keyword evidence="2" id="KW-1185">Reference proteome</keyword>
<dbReference type="HOGENOM" id="CLU_1537911_0_0_7"/>
<evidence type="ECO:0000313" key="1">
    <source>
        <dbReference type="EMBL" id="ACM21375.1"/>
    </source>
</evidence>